<feature type="compositionally biased region" description="Basic and acidic residues" evidence="10">
    <location>
        <begin position="1854"/>
        <end position="1866"/>
    </location>
</feature>
<dbReference type="Proteomes" id="UP001151518">
    <property type="component" value="Unassembled WGS sequence"/>
</dbReference>
<evidence type="ECO:0000256" key="8">
    <source>
        <dbReference type="PROSITE-ProRule" id="PRU00103"/>
    </source>
</evidence>
<evidence type="ECO:0000256" key="6">
    <source>
        <dbReference type="ARBA" id="ARBA00023242"/>
    </source>
</evidence>
<reference evidence="12" key="1">
    <citation type="submission" date="2022-07" db="EMBL/GenBank/DDBJ databases">
        <title>Phylogenomic reconstructions and comparative analyses of Kickxellomycotina fungi.</title>
        <authorList>
            <person name="Reynolds N.K."/>
            <person name="Stajich J.E."/>
            <person name="Barry K."/>
            <person name="Grigoriev I.V."/>
            <person name="Crous P."/>
            <person name="Smith M.E."/>
        </authorList>
    </citation>
    <scope>NUCLEOTIDE SEQUENCE</scope>
    <source>
        <strain evidence="12">NRRL 3115</strain>
    </source>
</reference>
<evidence type="ECO:0000256" key="7">
    <source>
        <dbReference type="ARBA" id="ARBA00023274"/>
    </source>
</evidence>
<feature type="compositionally biased region" description="Low complexity" evidence="10">
    <location>
        <begin position="1867"/>
        <end position="1878"/>
    </location>
</feature>
<comment type="subcellular location">
    <subcellularLocation>
        <location evidence="1 9">Nucleus</location>
        <location evidence="1 9">Nucleolus</location>
    </subcellularLocation>
</comment>
<dbReference type="Pfam" id="PF23243">
    <property type="entry name" value="HEAT_HEATR1"/>
    <property type="match status" value="1"/>
</dbReference>
<evidence type="ECO:0000256" key="1">
    <source>
        <dbReference type="ARBA" id="ARBA00004604"/>
    </source>
</evidence>
<organism evidence="12 13">
    <name type="scientific">Coemansia spiralis</name>
    <dbReference type="NCBI Taxonomy" id="417178"/>
    <lineage>
        <taxon>Eukaryota</taxon>
        <taxon>Fungi</taxon>
        <taxon>Fungi incertae sedis</taxon>
        <taxon>Zoopagomycota</taxon>
        <taxon>Kickxellomycotina</taxon>
        <taxon>Kickxellomycetes</taxon>
        <taxon>Kickxellales</taxon>
        <taxon>Kickxellaceae</taxon>
        <taxon>Coemansia</taxon>
    </lineage>
</organism>
<evidence type="ECO:0000256" key="3">
    <source>
        <dbReference type="ARBA" id="ARBA00015399"/>
    </source>
</evidence>
<dbReference type="GO" id="GO:0045943">
    <property type="term" value="P:positive regulation of transcription by RNA polymerase I"/>
    <property type="evidence" value="ECO:0007669"/>
    <property type="project" value="TreeGrafter"/>
</dbReference>
<dbReference type="GO" id="GO:0030515">
    <property type="term" value="F:snoRNA binding"/>
    <property type="evidence" value="ECO:0007669"/>
    <property type="project" value="TreeGrafter"/>
</dbReference>
<keyword evidence="5 9" id="KW-0698">rRNA processing</keyword>
<comment type="similarity">
    <text evidence="2 9">Belongs to the HEATR1/UTP10 family.</text>
</comment>
<dbReference type="OrthoDB" id="31183at2759"/>
<comment type="subunit">
    <text evidence="9">Component of the ribosomal small subunit (SSU) processome.</text>
</comment>
<dbReference type="GO" id="GO:0032040">
    <property type="term" value="C:small-subunit processome"/>
    <property type="evidence" value="ECO:0007669"/>
    <property type="project" value="TreeGrafter"/>
</dbReference>
<dbReference type="GO" id="GO:0034455">
    <property type="term" value="C:t-UTP complex"/>
    <property type="evidence" value="ECO:0007669"/>
    <property type="project" value="TreeGrafter"/>
</dbReference>
<evidence type="ECO:0000259" key="11">
    <source>
        <dbReference type="SMART" id="SM01036"/>
    </source>
</evidence>
<evidence type="ECO:0000313" key="13">
    <source>
        <dbReference type="Proteomes" id="UP001151518"/>
    </source>
</evidence>
<dbReference type="InterPro" id="IPR040191">
    <property type="entry name" value="UTP10"/>
</dbReference>
<comment type="caution">
    <text evidence="12">The sequence shown here is derived from an EMBL/GenBank/DDBJ whole genome shotgun (WGS) entry which is preliminary data.</text>
</comment>
<feature type="region of interest" description="Disordered" evidence="10">
    <location>
        <begin position="1849"/>
        <end position="1889"/>
    </location>
</feature>
<feature type="repeat" description="HEAT" evidence="8">
    <location>
        <begin position="2242"/>
        <end position="2280"/>
    </location>
</feature>
<dbReference type="Pfam" id="PF08146">
    <property type="entry name" value="BP28CT"/>
    <property type="match status" value="1"/>
</dbReference>
<dbReference type="InterPro" id="IPR016024">
    <property type="entry name" value="ARM-type_fold"/>
</dbReference>
<dbReference type="InterPro" id="IPR012954">
    <property type="entry name" value="BP28_C_dom"/>
</dbReference>
<dbReference type="GO" id="GO:0030686">
    <property type="term" value="C:90S preribosome"/>
    <property type="evidence" value="ECO:0007669"/>
    <property type="project" value="TreeGrafter"/>
</dbReference>
<dbReference type="PROSITE" id="PS50077">
    <property type="entry name" value="HEAT_REPEAT"/>
    <property type="match status" value="2"/>
</dbReference>
<dbReference type="InterPro" id="IPR021133">
    <property type="entry name" value="HEAT_type_2"/>
</dbReference>
<keyword evidence="4 9" id="KW-0690">Ribosome biogenesis</keyword>
<feature type="domain" description="BP28 C-terminal" evidence="11">
    <location>
        <begin position="1953"/>
        <end position="2138"/>
    </location>
</feature>
<dbReference type="SMART" id="SM01036">
    <property type="entry name" value="BP28CT"/>
    <property type="match status" value="1"/>
</dbReference>
<name>A0A9W8G4M5_9FUNG</name>
<dbReference type="GO" id="GO:0000462">
    <property type="term" value="P:maturation of SSU-rRNA from tricistronic rRNA transcript (SSU-rRNA, 5.8S rRNA, LSU-rRNA)"/>
    <property type="evidence" value="ECO:0007669"/>
    <property type="project" value="TreeGrafter"/>
</dbReference>
<comment type="function">
    <text evidence="9">Involved in nucleolar processing of pre-18S ribosomal RNA.</text>
</comment>
<dbReference type="Gene3D" id="1.25.10.10">
    <property type="entry name" value="Leucine-rich Repeat Variant"/>
    <property type="match status" value="3"/>
</dbReference>
<sequence length="2281" mass="250701">MASSLASQLYQMRNVDRIISTERAQKIRASFLFEGRQAADMDNQTVFDIGRDGLEELCKINRRFDVYADTLFSEAVKDLDRVLQTKEENKKLDESIRSFLFQLAPHFLTKPAGKALEWLVRRFRIQEFNVRDILAALLPYHETKAFLTMLTIITFDTQDMNIFGFLVAQRKARRLLDRATLMSQCMRDRSLMAFICNSVFSAVKAKLDYPGLHSFYVMITTQYIGQLQVIDDSTIQFVLPYVLDGLNQDTKDSQTAAYMILGSLAARITFTQDALEKVLCAVAQDPTDTRSMCMCLIQLLQSQVSTAGAALSSRFLKLLAGHKAFPRVFCSLAKDFDIELVVRTLLGSLFNNVASDSELSSMLSVFVPIIPLTVAPILCELFVNECISAALRSSDTSSLFDLFDLLRLRYSQQLEDAIGAAANNLVERSDLNKAQKEIAHKTLYNLKLRGSMDGASSVLPLKETATTLYLSINHVDSGIRLVAAKALGDIIAGENTEFTLSKEDIGGLILERLQYEDDVRVLELVLSLPLANFISSGDLVPALVGIIESGRVSIKHISEKVVTNILSIDCSEKFVYDQVSSAIFPYLLEFATTKPVTSAIFSCIRSSKFGEQHGWLSRLASVKADPKASAGQRNKQVVDLLASELVKHWSDLAAAESGLWAFKLASSAQLPSRIVAVALGAQAVSLFAESKDAKNSVNAASDVVTAALDILSTCSCKPTALVDGVSIDSTTSASWSQMLADLSSARDFEGAAAKMATGVLSSVISTLPSVCKLQANMWFAVVSQANELSSCYRELLRSMFVSIVSRAGELRNIEGILIGRLLGVCVGDEWAEFLASIWLSNTSSVARSRCLLVFKALVQHKSADENVTGIDYQTVLPSLVAVLSDPEVQVRSAAVACIKTLKYVYPPASDKKQKSHSSKRANETPQQDIYKYDEFYGKSSDKLQYLPFATAARFVSLLAACSDTIVSDVWAIKTELGSILNKGVTNSSSGAHFKLNSQGRESVVTYLLSHIIAADTVAPALQIRLLDALELVSSVCFLEQLPMLISAHIERLGSLSDLPKRGGAEDMLIRALFSLCYTSSNAQRLVSDFGGKYWTGFLGYVAGVAQDAGVQTSSTWTHKDFVQAYMQQLAFERLASNFVTTLSPDAVSALTACLFGVVTRGNSYFVQDISSISLRDLFRTVPLDPGVAADELNAIAEKLASDDNDSARSAKRQRSSRVPEASALLPELATLLEYVQCSPCLSSDPLIVPALFALLSVFISDISPSINSQRPSSADSAETKQVSLEYIMQLVLTMLTRIIDDANASATSIAESVIRVDIIVQTIRTSTSPQTHNQTLLLLAAVAAQHPELVLHHVMAIFTFMGANVLRQDDEYSFHVIQQTLEKVIPPLVKADPEHLETVAARVAQAGPVLRVFVDTLTHIPRHRRMALFTTLVSTMGADMYAPAVVSLLLERNVERILKSGTNKTEGPTKETEDTLAFALSLTHSLSGVQQVKSVNALVEDISVLPAECAKQDDSAKKNDAMLDDAAARLYIDLARMNNKQLRTYRLVALDFAHKLLTSRQFMDKLKGVKDTAELNRKLSDSAETLLRAIALLSSQHSQLSLQGRLETSIAERAWKQSVQMAYSVLDDVNSIMGQQTFVKTVCRLLSHSDLKVRRKVMALANTKLREFDMRNMGKDSPVIDSVLEMITPIASIAEQKTDSDLSADDAREFLACKQTALLCIATAAKKFAALRPVIFTSIVKMVSCAESLGSSNPVISSAALVALSVLCNELGSRLIPSLPQYLPSVLKHLHSVVSRFKSANADDLALMISALSAMQAIVENMPAFLAPSLPPLFACLFSPSIRSPIYDDAPMADCEKDNGDDRSASDSDSSDVSSSVSETKKQNTSNIDIAQLREQANRLADDVLNALAKNIPPRQLLNAQFAFYQKEASRLGTAIIVSFISFVGKTGGHLQQNDLVQFYKPLFKFFLTVFDLARSPAIPLSDVETIEQATLDAFMRFVVKLNENLFKPLFLSFIEWATADYNTLSTPQQQGIWASAATGRSKKNDKRARQQSASETRLRVFYRVLNMLFDKLKSILTPYYSSVIDTTVAQLDRFGVSLTSMEAQEEEDRAEKPAPSALWCAVVESIYQSALHDTSNFWNDSTFKRVFRSLANQLPNTKAPGGTPSDQAYDIYVERVRKYLAPAASHLTAAAGNDAMWKQLNQEVMLRSRSDEPAVRVGSLIVLQSFYERLGEEFLILLPETIPYLAELLEDDDSRVERATQETIKVIESHLGESLQSYLR</sequence>
<evidence type="ECO:0000256" key="4">
    <source>
        <dbReference type="ARBA" id="ARBA00022517"/>
    </source>
</evidence>
<dbReference type="PANTHER" id="PTHR13457">
    <property type="entry name" value="BAP28"/>
    <property type="match status" value="1"/>
</dbReference>
<evidence type="ECO:0000256" key="10">
    <source>
        <dbReference type="SAM" id="MobiDB-lite"/>
    </source>
</evidence>
<dbReference type="PANTHER" id="PTHR13457:SF1">
    <property type="entry name" value="HEAT REPEAT-CONTAINING PROTEIN 1"/>
    <property type="match status" value="1"/>
</dbReference>
<dbReference type="InterPro" id="IPR056473">
    <property type="entry name" value="HEAT_Utp10/HEAT1"/>
</dbReference>
<dbReference type="SUPFAM" id="SSF48371">
    <property type="entry name" value="ARM repeat"/>
    <property type="match status" value="2"/>
</dbReference>
<evidence type="ECO:0000313" key="12">
    <source>
        <dbReference type="EMBL" id="KAJ2672261.1"/>
    </source>
</evidence>
<feature type="repeat" description="HEAT" evidence="8">
    <location>
        <begin position="875"/>
        <end position="913"/>
    </location>
</feature>
<gene>
    <name evidence="12" type="primary">UTP10</name>
    <name evidence="12" type="ORF">GGI25_005188</name>
</gene>
<protein>
    <recommendedName>
        <fullName evidence="3 9">U3 small nucleolar RNA-associated protein 10</fullName>
    </recommendedName>
</protein>
<evidence type="ECO:0000256" key="5">
    <source>
        <dbReference type="ARBA" id="ARBA00022552"/>
    </source>
</evidence>
<keyword evidence="6 9" id="KW-0539">Nucleus</keyword>
<evidence type="ECO:0000256" key="2">
    <source>
        <dbReference type="ARBA" id="ARBA00010559"/>
    </source>
</evidence>
<dbReference type="EMBL" id="JANBTW010000086">
    <property type="protein sequence ID" value="KAJ2672261.1"/>
    <property type="molecule type" value="Genomic_DNA"/>
</dbReference>
<accession>A0A9W8G4M5</accession>
<dbReference type="InterPro" id="IPR022125">
    <property type="entry name" value="U3snoRNP10_N"/>
</dbReference>
<keyword evidence="7 9" id="KW-0687">Ribonucleoprotein</keyword>
<proteinExistence type="inferred from homology"/>
<dbReference type="Pfam" id="PF12397">
    <property type="entry name" value="U3snoRNP10"/>
    <property type="match status" value="1"/>
</dbReference>
<dbReference type="InterPro" id="IPR011989">
    <property type="entry name" value="ARM-like"/>
</dbReference>
<evidence type="ECO:0000256" key="9">
    <source>
        <dbReference type="RuleBase" id="RU367065"/>
    </source>
</evidence>